<keyword evidence="3 4" id="KW-0408">Iron</keyword>
<dbReference type="InterPro" id="IPR036909">
    <property type="entry name" value="Cyt_c-like_dom_sf"/>
</dbReference>
<dbReference type="GO" id="GO:0020037">
    <property type="term" value="F:heme binding"/>
    <property type="evidence" value="ECO:0007669"/>
    <property type="project" value="InterPro"/>
</dbReference>
<reference evidence="7" key="1">
    <citation type="submission" date="2020-03" db="EMBL/GenBank/DDBJ databases">
        <title>Roseovarius gahaiensis sp. nov., isolated from Gahai Saline Lake, China.</title>
        <authorList>
            <person name="Sun X."/>
        </authorList>
    </citation>
    <scope>NUCLEOTIDE SEQUENCE</scope>
    <source>
        <strain evidence="7">GH877</strain>
    </source>
</reference>
<dbReference type="EMBL" id="JAAORB010000035">
    <property type="protein sequence ID" value="NHQ75503.1"/>
    <property type="molecule type" value="Genomic_DNA"/>
</dbReference>
<evidence type="ECO:0000313" key="7">
    <source>
        <dbReference type="EMBL" id="NHQ75503.1"/>
    </source>
</evidence>
<evidence type="ECO:0000313" key="8">
    <source>
        <dbReference type="Proteomes" id="UP000639775"/>
    </source>
</evidence>
<accession>A0A967BEN2</accession>
<keyword evidence="5" id="KW-0732">Signal</keyword>
<dbReference type="PROSITE" id="PS51007">
    <property type="entry name" value="CYTC"/>
    <property type="match status" value="1"/>
</dbReference>
<feature type="chain" id="PRO_5037813128" description="Cytochrome c domain-containing protein" evidence="5">
    <location>
        <begin position="25"/>
        <end position="252"/>
    </location>
</feature>
<sequence length="252" mass="27424">MHRFAFIVCCAVALMVTAPRMAKAQDITLAVPQALQDSGLLEYVLPRFSLKTGVRIAVVENAESADLSLSEDSGAGRAVFTGPQATWHIVISARDNENARRLADWLTSEIGKRTVAAYTVDGAAPFGPAKQAKAEVAAVTFDGDAARGENLSDKLCGRCHVVSRDERMNDIGSTPSFHVLRARQDWDSRFQSFYARNPHPAFTQVADVTPPFHEERPPPIVPVEMTLDDLQAIMAYVSALKPADLGAPIQHQ</sequence>
<protein>
    <recommendedName>
        <fullName evidence="6">Cytochrome c domain-containing protein</fullName>
    </recommendedName>
</protein>
<evidence type="ECO:0000256" key="5">
    <source>
        <dbReference type="SAM" id="SignalP"/>
    </source>
</evidence>
<keyword evidence="1 4" id="KW-0349">Heme</keyword>
<evidence type="ECO:0000256" key="4">
    <source>
        <dbReference type="PROSITE-ProRule" id="PRU00433"/>
    </source>
</evidence>
<dbReference type="GO" id="GO:0009055">
    <property type="term" value="F:electron transfer activity"/>
    <property type="evidence" value="ECO:0007669"/>
    <property type="project" value="InterPro"/>
</dbReference>
<name>A0A967BEN2_9RHOB</name>
<dbReference type="Proteomes" id="UP000639775">
    <property type="component" value="Unassembled WGS sequence"/>
</dbReference>
<keyword evidence="2 4" id="KW-0479">Metal-binding</keyword>
<keyword evidence="8" id="KW-1185">Reference proteome</keyword>
<dbReference type="InterPro" id="IPR009056">
    <property type="entry name" value="Cyt_c-like_dom"/>
</dbReference>
<comment type="caution">
    <text evidence="7">The sequence shown here is derived from an EMBL/GenBank/DDBJ whole genome shotgun (WGS) entry which is preliminary data.</text>
</comment>
<feature type="signal peptide" evidence="5">
    <location>
        <begin position="1"/>
        <end position="24"/>
    </location>
</feature>
<dbReference type="Gene3D" id="1.10.760.10">
    <property type="entry name" value="Cytochrome c-like domain"/>
    <property type="match status" value="1"/>
</dbReference>
<organism evidence="7 8">
    <name type="scientific">Roseovarius gahaiensis</name>
    <dbReference type="NCBI Taxonomy" id="2716691"/>
    <lineage>
        <taxon>Bacteria</taxon>
        <taxon>Pseudomonadati</taxon>
        <taxon>Pseudomonadota</taxon>
        <taxon>Alphaproteobacteria</taxon>
        <taxon>Rhodobacterales</taxon>
        <taxon>Roseobacteraceae</taxon>
        <taxon>Roseovarius</taxon>
    </lineage>
</organism>
<evidence type="ECO:0000256" key="3">
    <source>
        <dbReference type="ARBA" id="ARBA00023004"/>
    </source>
</evidence>
<evidence type="ECO:0000256" key="1">
    <source>
        <dbReference type="ARBA" id="ARBA00022617"/>
    </source>
</evidence>
<gene>
    <name evidence="7" type="ORF">HAT86_13665</name>
</gene>
<evidence type="ECO:0000259" key="6">
    <source>
        <dbReference type="PROSITE" id="PS51007"/>
    </source>
</evidence>
<proteinExistence type="predicted"/>
<dbReference type="SUPFAM" id="SSF46626">
    <property type="entry name" value="Cytochrome c"/>
    <property type="match status" value="1"/>
</dbReference>
<dbReference type="GO" id="GO:0046872">
    <property type="term" value="F:metal ion binding"/>
    <property type="evidence" value="ECO:0007669"/>
    <property type="project" value="UniProtKB-KW"/>
</dbReference>
<feature type="domain" description="Cytochrome c" evidence="6">
    <location>
        <begin position="143"/>
        <end position="241"/>
    </location>
</feature>
<evidence type="ECO:0000256" key="2">
    <source>
        <dbReference type="ARBA" id="ARBA00022723"/>
    </source>
</evidence>
<dbReference type="AlphaFoldDB" id="A0A967BEN2"/>